<accession>A0ABR3LUY4</accession>
<evidence type="ECO:0000313" key="3">
    <source>
        <dbReference type="Proteomes" id="UP001558613"/>
    </source>
</evidence>
<organism evidence="2 3">
    <name type="scientific">Cirrhinus molitorella</name>
    <name type="common">mud carp</name>
    <dbReference type="NCBI Taxonomy" id="172907"/>
    <lineage>
        <taxon>Eukaryota</taxon>
        <taxon>Metazoa</taxon>
        <taxon>Chordata</taxon>
        <taxon>Craniata</taxon>
        <taxon>Vertebrata</taxon>
        <taxon>Euteleostomi</taxon>
        <taxon>Actinopterygii</taxon>
        <taxon>Neopterygii</taxon>
        <taxon>Teleostei</taxon>
        <taxon>Ostariophysi</taxon>
        <taxon>Cypriniformes</taxon>
        <taxon>Cyprinidae</taxon>
        <taxon>Labeoninae</taxon>
        <taxon>Labeonini</taxon>
        <taxon>Cirrhinus</taxon>
    </lineage>
</organism>
<evidence type="ECO:0000256" key="1">
    <source>
        <dbReference type="SAM" id="MobiDB-lite"/>
    </source>
</evidence>
<sequence length="114" mass="13286">MFWQSSKQQTCVALHADKYRTWLYKRMRGRERDCLCLAQRSEHRSFLRNPKVYAQRLGGRAVGQTEPTLPLNPVRLNSERQANNGENKHSNRLHSQRCSLSPKSPLYDALDFPS</sequence>
<dbReference type="EMBL" id="JAYMGO010000018">
    <property type="protein sequence ID" value="KAL1256305.1"/>
    <property type="molecule type" value="Genomic_DNA"/>
</dbReference>
<reference evidence="2 3" key="1">
    <citation type="submission" date="2023-09" db="EMBL/GenBank/DDBJ databases">
        <authorList>
            <person name="Wang M."/>
        </authorList>
    </citation>
    <scope>NUCLEOTIDE SEQUENCE [LARGE SCALE GENOMIC DNA]</scope>
    <source>
        <strain evidence="2">GT-2023</strain>
        <tissue evidence="2">Liver</tissue>
    </source>
</reference>
<protein>
    <submittedName>
        <fullName evidence="2">Uncharacterized protein</fullName>
    </submittedName>
</protein>
<gene>
    <name evidence="2" type="ORF">QQF64_011850</name>
</gene>
<name>A0ABR3LUY4_9TELE</name>
<dbReference type="Proteomes" id="UP001558613">
    <property type="component" value="Unassembled WGS sequence"/>
</dbReference>
<feature type="region of interest" description="Disordered" evidence="1">
    <location>
        <begin position="58"/>
        <end position="104"/>
    </location>
</feature>
<proteinExistence type="predicted"/>
<comment type="caution">
    <text evidence="2">The sequence shown here is derived from an EMBL/GenBank/DDBJ whole genome shotgun (WGS) entry which is preliminary data.</text>
</comment>
<evidence type="ECO:0000313" key="2">
    <source>
        <dbReference type="EMBL" id="KAL1256305.1"/>
    </source>
</evidence>
<keyword evidence="3" id="KW-1185">Reference proteome</keyword>